<dbReference type="OrthoDB" id="9991130at2"/>
<proteinExistence type="predicted"/>
<feature type="transmembrane region" description="Helical" evidence="1">
    <location>
        <begin position="71"/>
        <end position="93"/>
    </location>
</feature>
<keyword evidence="1" id="KW-1133">Transmembrane helix</keyword>
<keyword evidence="1" id="KW-0472">Membrane</keyword>
<sequence length="109" mass="11283">MRITKVQTLAIQAEGSTSNMSGAWSGVWSKLTSSVPNLGTLLTLVALALVAFAIIKYLMDRRRGGGGNAQHLAWTLVAAGVFAAPGLLFPLFLKLADGAINWGGSVLGG</sequence>
<keyword evidence="1" id="KW-0812">Transmembrane</keyword>
<evidence type="ECO:0000313" key="3">
    <source>
        <dbReference type="Proteomes" id="UP000250028"/>
    </source>
</evidence>
<dbReference type="RefSeq" id="WP_109684985.1">
    <property type="nucleotide sequence ID" value="NZ_QGDN01000001.1"/>
</dbReference>
<reference evidence="3" key="1">
    <citation type="submission" date="2016-10" db="EMBL/GenBank/DDBJ databases">
        <authorList>
            <person name="Varghese N."/>
            <person name="Submissions S."/>
        </authorList>
    </citation>
    <scope>NUCLEOTIDE SEQUENCE [LARGE SCALE GENOMIC DNA]</scope>
    <source>
        <strain evidence="3">DSM 22951</strain>
    </source>
</reference>
<evidence type="ECO:0000256" key="1">
    <source>
        <dbReference type="SAM" id="Phobius"/>
    </source>
</evidence>
<dbReference type="AlphaFoldDB" id="A0A2Y9C1J1"/>
<gene>
    <name evidence="2" type="ORF">SAMN04489750_1732</name>
</gene>
<accession>A0A2Y9C1J1</accession>
<keyword evidence="3" id="KW-1185">Reference proteome</keyword>
<organism evidence="2 3">
    <name type="scientific">Branchiibius hedensis</name>
    <dbReference type="NCBI Taxonomy" id="672460"/>
    <lineage>
        <taxon>Bacteria</taxon>
        <taxon>Bacillati</taxon>
        <taxon>Actinomycetota</taxon>
        <taxon>Actinomycetes</taxon>
        <taxon>Micrococcales</taxon>
        <taxon>Dermacoccaceae</taxon>
        <taxon>Branchiibius</taxon>
    </lineage>
</organism>
<feature type="transmembrane region" description="Helical" evidence="1">
    <location>
        <begin position="38"/>
        <end position="59"/>
    </location>
</feature>
<evidence type="ECO:0000313" key="2">
    <source>
        <dbReference type="EMBL" id="SSA34413.1"/>
    </source>
</evidence>
<dbReference type="Proteomes" id="UP000250028">
    <property type="component" value="Unassembled WGS sequence"/>
</dbReference>
<name>A0A2Y9C1J1_9MICO</name>
<dbReference type="EMBL" id="UESZ01000001">
    <property type="protein sequence ID" value="SSA34413.1"/>
    <property type="molecule type" value="Genomic_DNA"/>
</dbReference>
<protein>
    <submittedName>
        <fullName evidence="2">Uncharacterized protein</fullName>
    </submittedName>
</protein>